<proteinExistence type="predicted"/>
<sequence>MFYLQACAQAFTDQHAKGVLGLFLKNQALNGMVLNGRKAPGFERVEGSSWQKVLFHSCAF</sequence>
<accession>A0A0H4VTQ4</accession>
<reference evidence="1 2" key="1">
    <citation type="submission" date="2015-01" db="EMBL/GenBank/DDBJ databases">
        <title>Rufibacter sp./DG31D/ whole genome sequencing.</title>
        <authorList>
            <person name="Kim M.K."/>
            <person name="Srinivasan S."/>
            <person name="Lee J.-J."/>
        </authorList>
    </citation>
    <scope>NUCLEOTIDE SEQUENCE [LARGE SCALE GENOMIC DNA]</scope>
    <source>
        <strain evidence="1 2">DG31D</strain>
    </source>
</reference>
<dbReference type="Proteomes" id="UP000036458">
    <property type="component" value="Chromosome"/>
</dbReference>
<protein>
    <submittedName>
        <fullName evidence="1">Uncharacterized protein</fullName>
    </submittedName>
</protein>
<evidence type="ECO:0000313" key="1">
    <source>
        <dbReference type="EMBL" id="AKQ47184.1"/>
    </source>
</evidence>
<organism evidence="1 2">
    <name type="scientific">Rufibacter radiotolerans</name>
    <dbReference type="NCBI Taxonomy" id="1379910"/>
    <lineage>
        <taxon>Bacteria</taxon>
        <taxon>Pseudomonadati</taxon>
        <taxon>Bacteroidota</taxon>
        <taxon>Cytophagia</taxon>
        <taxon>Cytophagales</taxon>
        <taxon>Hymenobacteraceae</taxon>
        <taxon>Rufibacter</taxon>
    </lineage>
</organism>
<name>A0A0H4VTQ4_9BACT</name>
<dbReference type="PATRIC" id="fig|1379910.4.peg.4042"/>
<dbReference type="AlphaFoldDB" id="A0A0H4VTQ4"/>
<gene>
    <name evidence="1" type="ORF">TH63_18540</name>
</gene>
<keyword evidence="2" id="KW-1185">Reference proteome</keyword>
<evidence type="ECO:0000313" key="2">
    <source>
        <dbReference type="Proteomes" id="UP000036458"/>
    </source>
</evidence>
<dbReference type="KEGG" id="ruf:TH63_18540"/>
<dbReference type="EMBL" id="CP010777">
    <property type="protein sequence ID" value="AKQ47184.1"/>
    <property type="molecule type" value="Genomic_DNA"/>
</dbReference>